<feature type="non-terminal residue" evidence="1">
    <location>
        <position position="1"/>
    </location>
</feature>
<evidence type="ECO:0000313" key="2">
    <source>
        <dbReference type="Proteomes" id="UP000257109"/>
    </source>
</evidence>
<reference evidence="1" key="1">
    <citation type="submission" date="2018-05" db="EMBL/GenBank/DDBJ databases">
        <title>Draft genome of Mucuna pruriens seed.</title>
        <authorList>
            <person name="Nnadi N.E."/>
            <person name="Vos R."/>
            <person name="Hasami M.H."/>
            <person name="Devisetty U.K."/>
            <person name="Aguiy J.C."/>
        </authorList>
    </citation>
    <scope>NUCLEOTIDE SEQUENCE [LARGE SCALE GENOMIC DNA]</scope>
    <source>
        <strain evidence="1">JCA_2017</strain>
    </source>
</reference>
<proteinExistence type="predicted"/>
<gene>
    <name evidence="1" type="ORF">CR513_54835</name>
</gene>
<protein>
    <submittedName>
        <fullName evidence="1">Uncharacterized protein</fullName>
    </submittedName>
</protein>
<organism evidence="1 2">
    <name type="scientific">Mucuna pruriens</name>
    <name type="common">Velvet bean</name>
    <name type="synonym">Dolichos pruriens</name>
    <dbReference type="NCBI Taxonomy" id="157652"/>
    <lineage>
        <taxon>Eukaryota</taxon>
        <taxon>Viridiplantae</taxon>
        <taxon>Streptophyta</taxon>
        <taxon>Embryophyta</taxon>
        <taxon>Tracheophyta</taxon>
        <taxon>Spermatophyta</taxon>
        <taxon>Magnoliopsida</taxon>
        <taxon>eudicotyledons</taxon>
        <taxon>Gunneridae</taxon>
        <taxon>Pentapetalae</taxon>
        <taxon>rosids</taxon>
        <taxon>fabids</taxon>
        <taxon>Fabales</taxon>
        <taxon>Fabaceae</taxon>
        <taxon>Papilionoideae</taxon>
        <taxon>50 kb inversion clade</taxon>
        <taxon>NPAAA clade</taxon>
        <taxon>indigoferoid/millettioid clade</taxon>
        <taxon>Phaseoleae</taxon>
        <taxon>Mucuna</taxon>
    </lineage>
</organism>
<keyword evidence="2" id="KW-1185">Reference proteome</keyword>
<name>A0A371EK26_MUCPR</name>
<sequence length="191" mass="21482">MQVATPVSSFLFPEGNSDAKYPLSPTPSSQFHMVKIRGWFYAHTNLTLFTHLELGPMPGFEYNKGSERRSHLERDSFVNTDTLNILLVCGDFAKWVLSSIGQIYEDKTSIGQLALDLREKIWKDLGFDGNRSIVRCSIDIGTVLYLSRFPNGFDSGRIRAFSGTTFGQDTTLFLSRTLSFLEHNSKIIGSI</sequence>
<dbReference type="EMBL" id="QJKJ01013450">
    <property type="protein sequence ID" value="RDX66402.1"/>
    <property type="molecule type" value="Genomic_DNA"/>
</dbReference>
<evidence type="ECO:0000313" key="1">
    <source>
        <dbReference type="EMBL" id="RDX66402.1"/>
    </source>
</evidence>
<comment type="caution">
    <text evidence="1">The sequence shown here is derived from an EMBL/GenBank/DDBJ whole genome shotgun (WGS) entry which is preliminary data.</text>
</comment>
<dbReference type="Proteomes" id="UP000257109">
    <property type="component" value="Unassembled WGS sequence"/>
</dbReference>
<dbReference type="AlphaFoldDB" id="A0A371EK26"/>
<accession>A0A371EK26</accession>